<feature type="compositionally biased region" description="Basic and acidic residues" evidence="2">
    <location>
        <begin position="220"/>
        <end position="242"/>
    </location>
</feature>
<sequence>MQSSILRFKTLIVLCFTIAFCISFAEPAFARRRSRSRSNAAAAKARREKTITAAQSQYAAAQSVLAAAQGAGAGAEARLQAVLAEMNGAASELRNARSASKEIALDLAEIEEDILSEQSADSSYARLVEEIRTTKLQMTQAEKRLTKSADFIRRYEQARATDGGPAAFRLRQTALANDPAYTLHKSTLTALGDKQEALKRELFHKDKEWLETQAQLAEAHRDEREAATDLYRSAKDKSEPKQQIKTAQQAVAAARESMAQSQQILSKLGASTAPTKSANSKTKK</sequence>
<dbReference type="EMBL" id="CP036274">
    <property type="protein sequence ID" value="QDU26683.1"/>
    <property type="molecule type" value="Genomic_DNA"/>
</dbReference>
<reference evidence="3 4" key="1">
    <citation type="submission" date="2019-02" db="EMBL/GenBank/DDBJ databases">
        <title>Deep-cultivation of Planctomycetes and their phenomic and genomic characterization uncovers novel biology.</title>
        <authorList>
            <person name="Wiegand S."/>
            <person name="Jogler M."/>
            <person name="Boedeker C."/>
            <person name="Pinto D."/>
            <person name="Vollmers J."/>
            <person name="Rivas-Marin E."/>
            <person name="Kohn T."/>
            <person name="Peeters S.H."/>
            <person name="Heuer A."/>
            <person name="Rast P."/>
            <person name="Oberbeckmann S."/>
            <person name="Bunk B."/>
            <person name="Jeske O."/>
            <person name="Meyerdierks A."/>
            <person name="Storesund J.E."/>
            <person name="Kallscheuer N."/>
            <person name="Luecker S."/>
            <person name="Lage O.M."/>
            <person name="Pohl T."/>
            <person name="Merkel B.J."/>
            <person name="Hornburger P."/>
            <person name="Mueller R.-W."/>
            <person name="Bruemmer F."/>
            <person name="Labrenz M."/>
            <person name="Spormann A.M."/>
            <person name="Op den Camp H."/>
            <person name="Overmann J."/>
            <person name="Amann R."/>
            <person name="Jetten M.S.M."/>
            <person name="Mascher T."/>
            <person name="Medema M.H."/>
            <person name="Devos D.P."/>
            <person name="Kaster A.-K."/>
            <person name="Ovreas L."/>
            <person name="Rohde M."/>
            <person name="Galperin M.Y."/>
            <person name="Jogler C."/>
        </authorList>
    </citation>
    <scope>NUCLEOTIDE SEQUENCE [LARGE SCALE GENOMIC DNA]</scope>
    <source>
        <strain evidence="3 4">ETA_A8</strain>
    </source>
</reference>
<evidence type="ECO:0000256" key="2">
    <source>
        <dbReference type="SAM" id="MobiDB-lite"/>
    </source>
</evidence>
<dbReference type="RefSeq" id="WP_145087467.1">
    <property type="nucleotide sequence ID" value="NZ_CP036274.1"/>
</dbReference>
<proteinExistence type="predicted"/>
<dbReference type="Proteomes" id="UP000315017">
    <property type="component" value="Chromosome"/>
</dbReference>
<organism evidence="3 4">
    <name type="scientific">Anatilimnocola aggregata</name>
    <dbReference type="NCBI Taxonomy" id="2528021"/>
    <lineage>
        <taxon>Bacteria</taxon>
        <taxon>Pseudomonadati</taxon>
        <taxon>Planctomycetota</taxon>
        <taxon>Planctomycetia</taxon>
        <taxon>Pirellulales</taxon>
        <taxon>Pirellulaceae</taxon>
        <taxon>Anatilimnocola</taxon>
    </lineage>
</organism>
<accession>A0A517Y8Y5</accession>
<evidence type="ECO:0000313" key="3">
    <source>
        <dbReference type="EMBL" id="QDU26683.1"/>
    </source>
</evidence>
<dbReference type="AlphaFoldDB" id="A0A517Y8Y5"/>
<evidence type="ECO:0000313" key="4">
    <source>
        <dbReference type="Proteomes" id="UP000315017"/>
    </source>
</evidence>
<feature type="compositionally biased region" description="Polar residues" evidence="2">
    <location>
        <begin position="272"/>
        <end position="284"/>
    </location>
</feature>
<gene>
    <name evidence="3" type="ORF">ETAA8_17640</name>
</gene>
<evidence type="ECO:0000256" key="1">
    <source>
        <dbReference type="SAM" id="Coils"/>
    </source>
</evidence>
<keyword evidence="4" id="KW-1185">Reference proteome</keyword>
<feature type="region of interest" description="Disordered" evidence="2">
    <location>
        <begin position="220"/>
        <end position="284"/>
    </location>
</feature>
<protein>
    <submittedName>
        <fullName evidence="3">Uncharacterized protein</fullName>
    </submittedName>
</protein>
<dbReference type="KEGG" id="aagg:ETAA8_17640"/>
<feature type="coiled-coil region" evidence="1">
    <location>
        <begin position="93"/>
        <end position="144"/>
    </location>
</feature>
<name>A0A517Y8Y5_9BACT</name>
<keyword evidence="1" id="KW-0175">Coiled coil</keyword>